<dbReference type="EMBL" id="JBHLTL010000004">
    <property type="protein sequence ID" value="MFC0589055.1"/>
    <property type="molecule type" value="Genomic_DNA"/>
</dbReference>
<reference evidence="1 2" key="1">
    <citation type="submission" date="2024-09" db="EMBL/GenBank/DDBJ databases">
        <authorList>
            <person name="Sun Q."/>
            <person name="Mori K."/>
        </authorList>
    </citation>
    <scope>NUCLEOTIDE SEQUENCE [LARGE SCALE GENOMIC DNA]</scope>
    <source>
        <strain evidence="1 2">NCAIM B.02537</strain>
    </source>
</reference>
<gene>
    <name evidence="1" type="ORF">ACFFF7_06480</name>
</gene>
<proteinExistence type="predicted"/>
<evidence type="ECO:0000313" key="1">
    <source>
        <dbReference type="EMBL" id="MFC0589055.1"/>
    </source>
</evidence>
<keyword evidence="2" id="KW-1185">Reference proteome</keyword>
<evidence type="ECO:0000313" key="2">
    <source>
        <dbReference type="Proteomes" id="UP001589943"/>
    </source>
</evidence>
<organism evidence="1 2">
    <name type="scientific">Novosphingobium aquiterrae</name>
    <dbReference type="NCBI Taxonomy" id="624388"/>
    <lineage>
        <taxon>Bacteria</taxon>
        <taxon>Pseudomonadati</taxon>
        <taxon>Pseudomonadota</taxon>
        <taxon>Alphaproteobacteria</taxon>
        <taxon>Sphingomonadales</taxon>
        <taxon>Sphingomonadaceae</taxon>
        <taxon>Novosphingobium</taxon>
    </lineage>
</organism>
<protein>
    <submittedName>
        <fullName evidence="1">Uncharacterized protein</fullName>
    </submittedName>
</protein>
<name>A0ABV6PGV2_9SPHN</name>
<accession>A0ABV6PGV2</accession>
<dbReference type="RefSeq" id="WP_379480562.1">
    <property type="nucleotide sequence ID" value="NZ_JBHLTL010000004.1"/>
</dbReference>
<dbReference type="Proteomes" id="UP001589943">
    <property type="component" value="Unassembled WGS sequence"/>
</dbReference>
<sequence length="65" mass="7302">MSGLARPQVLAQKIRTSDTLGVEIRLVRGYDSANRFHRKICVFKRSNSRTEVHDAGGWFGSTVKP</sequence>
<comment type="caution">
    <text evidence="1">The sequence shown here is derived from an EMBL/GenBank/DDBJ whole genome shotgun (WGS) entry which is preliminary data.</text>
</comment>